<protein>
    <recommendedName>
        <fullName evidence="16">Phytase A</fullName>
        <ecNumber evidence="4">3.1.3.8</ecNumber>
    </recommendedName>
    <alternativeName>
        <fullName evidence="17">Histidine acid phosphatase phyA</fullName>
    </alternativeName>
    <alternativeName>
        <fullName evidence="10">Myo-inositol hexakisphosphate phosphohydrolase A</fullName>
    </alternativeName>
    <alternativeName>
        <fullName evidence="9">Myo-inositol-hexaphosphate 3-phosphohydrolase A</fullName>
    </alternativeName>
</protein>
<dbReference type="GO" id="GO:0016158">
    <property type="term" value="F:inositol hexakisphosphate 3-phosphatase activity"/>
    <property type="evidence" value="ECO:0007669"/>
    <property type="project" value="UniProtKB-EC"/>
</dbReference>
<evidence type="ECO:0000256" key="10">
    <source>
        <dbReference type="ARBA" id="ARBA00042300"/>
    </source>
</evidence>
<gene>
    <name evidence="21" type="ORF">EV356DRAFT_568507</name>
</gene>
<evidence type="ECO:0000256" key="15">
    <source>
        <dbReference type="ARBA" id="ARBA00043788"/>
    </source>
</evidence>
<evidence type="ECO:0000256" key="19">
    <source>
        <dbReference type="PIRSR" id="PIRSR000894-2"/>
    </source>
</evidence>
<evidence type="ECO:0000256" key="12">
    <source>
        <dbReference type="ARBA" id="ARBA00043675"/>
    </source>
</evidence>
<comment type="catalytic activity">
    <reaction evidence="12">
        <text>1D-myo-inositol 1,2-bisphosphate + H2O = 1D-myo-inositol 2-phosphate + phosphate</text>
        <dbReference type="Rhea" id="RHEA:77135"/>
        <dbReference type="ChEBI" id="CHEBI:15377"/>
        <dbReference type="ChEBI" id="CHEBI:43474"/>
        <dbReference type="ChEBI" id="CHEBI:84142"/>
        <dbReference type="ChEBI" id="CHEBI:195539"/>
    </reaction>
    <physiologicalReaction direction="left-to-right" evidence="12">
        <dbReference type="Rhea" id="RHEA:77136"/>
    </physiologicalReaction>
</comment>
<comment type="catalytic activity">
    <reaction evidence="13">
        <text>1D-myo-inositol 1,2,6-trisphosphate + H2O = 1D-myo-inositol 1,2-bisphosphate + phosphate</text>
        <dbReference type="Rhea" id="RHEA:77131"/>
        <dbReference type="ChEBI" id="CHEBI:15377"/>
        <dbReference type="ChEBI" id="CHEBI:43474"/>
        <dbReference type="ChEBI" id="CHEBI:195537"/>
        <dbReference type="ChEBI" id="CHEBI:195539"/>
    </reaction>
    <physiologicalReaction direction="left-to-right" evidence="13">
        <dbReference type="Rhea" id="RHEA:77132"/>
    </physiologicalReaction>
</comment>
<evidence type="ECO:0000313" key="22">
    <source>
        <dbReference type="Proteomes" id="UP000800092"/>
    </source>
</evidence>
<feature type="disulfide bond" evidence="19">
    <location>
        <begin position="265"/>
        <end position="281"/>
    </location>
</feature>
<dbReference type="PIRSF" id="PIRSF000894">
    <property type="entry name" value="Acid_phosphatase"/>
    <property type="match status" value="1"/>
</dbReference>
<dbReference type="Pfam" id="PF00328">
    <property type="entry name" value="His_Phos_2"/>
    <property type="match status" value="1"/>
</dbReference>
<feature type="active site" description="Proton donor" evidence="18">
    <location>
        <position position="367"/>
    </location>
</feature>
<feature type="signal peptide" evidence="20">
    <location>
        <begin position="1"/>
        <end position="19"/>
    </location>
</feature>
<evidence type="ECO:0000256" key="1">
    <source>
        <dbReference type="ARBA" id="ARBA00004613"/>
    </source>
</evidence>
<dbReference type="EMBL" id="ML991812">
    <property type="protein sequence ID" value="KAF2232830.1"/>
    <property type="molecule type" value="Genomic_DNA"/>
</dbReference>
<evidence type="ECO:0000256" key="18">
    <source>
        <dbReference type="PIRSR" id="PIRSR000894-1"/>
    </source>
</evidence>
<comment type="subcellular location">
    <subcellularLocation>
        <location evidence="1">Secreted</location>
    </subcellularLocation>
</comment>
<evidence type="ECO:0000256" key="9">
    <source>
        <dbReference type="ARBA" id="ARBA00041857"/>
    </source>
</evidence>
<keyword evidence="22" id="KW-1185">Reference proteome</keyword>
<feature type="disulfide bond" evidence="19">
    <location>
        <begin position="68"/>
        <end position="422"/>
    </location>
</feature>
<comment type="catalytic activity">
    <reaction evidence="11">
        <text>1D-myo-inositol 1,2,5,6-tetrakisphosphate + H2O = 1D-myo-inositol 1,2,6-trisphosphate + phosphate</text>
        <dbReference type="Rhea" id="RHEA:77119"/>
        <dbReference type="ChEBI" id="CHEBI:15377"/>
        <dbReference type="ChEBI" id="CHEBI:43474"/>
        <dbReference type="ChEBI" id="CHEBI:195535"/>
        <dbReference type="ChEBI" id="CHEBI:195537"/>
    </reaction>
    <physiologicalReaction direction="left-to-right" evidence="11">
        <dbReference type="Rhea" id="RHEA:77120"/>
    </physiologicalReaction>
</comment>
<dbReference type="PANTHER" id="PTHR20963:SF24">
    <property type="entry name" value="3-PHYTASE B"/>
    <property type="match status" value="1"/>
</dbReference>
<evidence type="ECO:0000256" key="16">
    <source>
        <dbReference type="ARBA" id="ARBA00044106"/>
    </source>
</evidence>
<accession>A0A6A6H551</accession>
<dbReference type="GO" id="GO:0005576">
    <property type="term" value="C:extracellular region"/>
    <property type="evidence" value="ECO:0007669"/>
    <property type="project" value="UniProtKB-SubCell"/>
</dbReference>
<comment type="subunit">
    <text evidence="3">Monomer.</text>
</comment>
<evidence type="ECO:0000256" key="17">
    <source>
        <dbReference type="ARBA" id="ARBA00044262"/>
    </source>
</evidence>
<dbReference type="Gene3D" id="3.40.50.1240">
    <property type="entry name" value="Phosphoglycerate mutase-like"/>
    <property type="match status" value="1"/>
</dbReference>
<dbReference type="InterPro" id="IPR033379">
    <property type="entry name" value="Acid_Pase_AS"/>
</dbReference>
<evidence type="ECO:0000313" key="21">
    <source>
        <dbReference type="EMBL" id="KAF2232830.1"/>
    </source>
</evidence>
<evidence type="ECO:0000256" key="3">
    <source>
        <dbReference type="ARBA" id="ARBA00011245"/>
    </source>
</evidence>
<dbReference type="GO" id="GO:0003993">
    <property type="term" value="F:acid phosphatase activity"/>
    <property type="evidence" value="ECO:0007669"/>
    <property type="project" value="TreeGrafter"/>
</dbReference>
<evidence type="ECO:0000256" key="2">
    <source>
        <dbReference type="ARBA" id="ARBA00005375"/>
    </source>
</evidence>
<dbReference type="Proteomes" id="UP000800092">
    <property type="component" value="Unassembled WGS sequence"/>
</dbReference>
<dbReference type="AlphaFoldDB" id="A0A6A6H551"/>
<evidence type="ECO:0000256" key="4">
    <source>
        <dbReference type="ARBA" id="ARBA00012632"/>
    </source>
</evidence>
<keyword evidence="8" id="KW-0325">Glycoprotein</keyword>
<keyword evidence="7 19" id="KW-1015">Disulfide bond</keyword>
<sequence>MSLIVLFLTFGLFYLQINGLSVPRVSSAPCDTVNHGYQCSNAISHLWGQYSPYFSVPTNISASVPEQCNVTFVQVLSRHGARDPTSSKTTEYGALINRIHNSVPASHFKGEYEFLANYSYTLGADQLTSFGQQEMVNSGTKFFGRYHHLTANYTPFIRSSSESRVVESAQNFSQGFHAARIASNDSSDSSYPYPIVIISEDTGSNNTLDHGLCTAFETGPDSEVSDNAQATWTSVFIPPIQARLNKNLPGVNFTVQNTIDMMDLCPFNTVASPSGTLSTFCNLFTQEEWQQYDYYQSLGKYYGYGEGNPLGPTQGVGWVGELLARLTGEHQYVKDSLYTSVNHTLDDSPATFPLGGGHLLYADFSHDNDMTAAMAALGLYNISATNGPLPNSTLEAATDLGGYAASWTVPFAARIYVEKMTCHDQQEELVRTVVNDRVVPLQNCGADQFGRCRLNAFVESLSFARTGGNWDACF</sequence>
<dbReference type="CDD" id="cd07061">
    <property type="entry name" value="HP_HAP_like"/>
    <property type="match status" value="1"/>
</dbReference>
<evidence type="ECO:0000256" key="14">
    <source>
        <dbReference type="ARBA" id="ARBA00043748"/>
    </source>
</evidence>
<evidence type="ECO:0000256" key="13">
    <source>
        <dbReference type="ARBA" id="ARBA00043721"/>
    </source>
</evidence>
<dbReference type="OrthoDB" id="6509975at2759"/>
<evidence type="ECO:0000256" key="5">
    <source>
        <dbReference type="ARBA" id="ARBA00022525"/>
    </source>
</evidence>
<feature type="chain" id="PRO_5025388381" description="Phytase A" evidence="20">
    <location>
        <begin position="20"/>
        <end position="474"/>
    </location>
</feature>
<dbReference type="PROSITE" id="PS00616">
    <property type="entry name" value="HIS_ACID_PHOSPHAT_1"/>
    <property type="match status" value="1"/>
</dbReference>
<dbReference type="PANTHER" id="PTHR20963">
    <property type="entry name" value="MULTIPLE INOSITOL POLYPHOSPHATE PHOSPHATASE-RELATED"/>
    <property type="match status" value="1"/>
</dbReference>
<evidence type="ECO:0000256" key="20">
    <source>
        <dbReference type="SAM" id="SignalP"/>
    </source>
</evidence>
<comment type="similarity">
    <text evidence="2">Belongs to the histidine acid phosphatase family.</text>
</comment>
<dbReference type="InterPro" id="IPR000560">
    <property type="entry name" value="His_Pase_clade-2"/>
</dbReference>
<evidence type="ECO:0000256" key="8">
    <source>
        <dbReference type="ARBA" id="ARBA00023180"/>
    </source>
</evidence>
<evidence type="ECO:0000256" key="6">
    <source>
        <dbReference type="ARBA" id="ARBA00022801"/>
    </source>
</evidence>
<dbReference type="EC" id="3.1.3.8" evidence="4"/>
<keyword evidence="20" id="KW-0732">Signal</keyword>
<evidence type="ECO:0000256" key="7">
    <source>
        <dbReference type="ARBA" id="ARBA00023157"/>
    </source>
</evidence>
<keyword evidence="5" id="KW-0964">Secreted</keyword>
<comment type="catalytic activity">
    <reaction evidence="15">
        <text>1D-myo-inositol hexakisphosphate + H2O = 1D-myo-inositol 1,2,4,5,6-pentakisphosphate + phosphate</text>
        <dbReference type="Rhea" id="RHEA:16989"/>
        <dbReference type="ChEBI" id="CHEBI:15377"/>
        <dbReference type="ChEBI" id="CHEBI:43474"/>
        <dbReference type="ChEBI" id="CHEBI:57798"/>
        <dbReference type="ChEBI" id="CHEBI:58130"/>
        <dbReference type="EC" id="3.1.3.8"/>
    </reaction>
    <physiologicalReaction direction="left-to-right" evidence="15">
        <dbReference type="Rhea" id="RHEA:16990"/>
    </physiologicalReaction>
</comment>
<feature type="disulfide bond" evidence="19">
    <location>
        <begin position="213"/>
        <end position="473"/>
    </location>
</feature>
<proteinExistence type="inferred from homology"/>
<reference evidence="21" key="1">
    <citation type="journal article" date="2020" name="Stud. Mycol.">
        <title>101 Dothideomycetes genomes: a test case for predicting lifestyles and emergence of pathogens.</title>
        <authorList>
            <person name="Haridas S."/>
            <person name="Albert R."/>
            <person name="Binder M."/>
            <person name="Bloem J."/>
            <person name="Labutti K."/>
            <person name="Salamov A."/>
            <person name="Andreopoulos B."/>
            <person name="Baker S."/>
            <person name="Barry K."/>
            <person name="Bills G."/>
            <person name="Bluhm B."/>
            <person name="Cannon C."/>
            <person name="Castanera R."/>
            <person name="Culley D."/>
            <person name="Daum C."/>
            <person name="Ezra D."/>
            <person name="Gonzalez J."/>
            <person name="Henrissat B."/>
            <person name="Kuo A."/>
            <person name="Liang C."/>
            <person name="Lipzen A."/>
            <person name="Lutzoni F."/>
            <person name="Magnuson J."/>
            <person name="Mondo S."/>
            <person name="Nolan M."/>
            <person name="Ohm R."/>
            <person name="Pangilinan J."/>
            <person name="Park H.-J."/>
            <person name="Ramirez L."/>
            <person name="Alfaro M."/>
            <person name="Sun H."/>
            <person name="Tritt A."/>
            <person name="Yoshinaga Y."/>
            <person name="Zwiers L.-H."/>
            <person name="Turgeon B."/>
            <person name="Goodwin S."/>
            <person name="Spatafora J."/>
            <person name="Crous P."/>
            <person name="Grigoriev I."/>
        </authorList>
    </citation>
    <scope>NUCLEOTIDE SEQUENCE</scope>
    <source>
        <strain evidence="21">Tuck. ex Michener</strain>
    </source>
</reference>
<organism evidence="21 22">
    <name type="scientific">Viridothelium virens</name>
    <name type="common">Speckled blister lichen</name>
    <name type="synonym">Trypethelium virens</name>
    <dbReference type="NCBI Taxonomy" id="1048519"/>
    <lineage>
        <taxon>Eukaryota</taxon>
        <taxon>Fungi</taxon>
        <taxon>Dikarya</taxon>
        <taxon>Ascomycota</taxon>
        <taxon>Pezizomycotina</taxon>
        <taxon>Dothideomycetes</taxon>
        <taxon>Dothideomycetes incertae sedis</taxon>
        <taxon>Trypetheliales</taxon>
        <taxon>Trypetheliaceae</taxon>
        <taxon>Viridothelium</taxon>
    </lineage>
</organism>
<feature type="active site" description="Nucleophile" evidence="18">
    <location>
        <position position="79"/>
    </location>
</feature>
<dbReference type="SUPFAM" id="SSF53254">
    <property type="entry name" value="Phosphoglycerate mutase-like"/>
    <property type="match status" value="1"/>
</dbReference>
<feature type="disulfide bond" evidence="19">
    <location>
        <begin position="30"/>
        <end position="39"/>
    </location>
</feature>
<dbReference type="InterPro" id="IPR029033">
    <property type="entry name" value="His_PPase_superfam"/>
</dbReference>
<name>A0A6A6H551_VIRVR</name>
<comment type="catalytic activity">
    <reaction evidence="14">
        <text>1D-myo-inositol 1,2,4,5,6-pentakisphosphate + H2O = 1D-myo-inositol 1,2,5,6-tetrakisphosphate + phosphate</text>
        <dbReference type="Rhea" id="RHEA:77115"/>
        <dbReference type="ChEBI" id="CHEBI:15377"/>
        <dbReference type="ChEBI" id="CHEBI:43474"/>
        <dbReference type="ChEBI" id="CHEBI:57798"/>
        <dbReference type="ChEBI" id="CHEBI:195535"/>
    </reaction>
    <physiologicalReaction direction="left-to-right" evidence="14">
        <dbReference type="Rhea" id="RHEA:77116"/>
    </physiologicalReaction>
</comment>
<feature type="disulfide bond" evidence="19">
    <location>
        <begin position="444"/>
        <end position="452"/>
    </location>
</feature>
<evidence type="ECO:0000256" key="11">
    <source>
        <dbReference type="ARBA" id="ARBA00043670"/>
    </source>
</evidence>
<dbReference type="InterPro" id="IPR016274">
    <property type="entry name" value="Histidine_acid_Pase_euk"/>
</dbReference>
<keyword evidence="6" id="KW-0378">Hydrolase</keyword>